<evidence type="ECO:0000313" key="4">
    <source>
        <dbReference type="Proteomes" id="UP001168821"/>
    </source>
</evidence>
<dbReference type="PROSITE" id="PS50053">
    <property type="entry name" value="UBIQUITIN_2"/>
    <property type="match status" value="1"/>
</dbReference>
<keyword evidence="4" id="KW-1185">Reference proteome</keyword>
<organism evidence="3 4">
    <name type="scientific">Zophobas morio</name>
    <dbReference type="NCBI Taxonomy" id="2755281"/>
    <lineage>
        <taxon>Eukaryota</taxon>
        <taxon>Metazoa</taxon>
        <taxon>Ecdysozoa</taxon>
        <taxon>Arthropoda</taxon>
        <taxon>Hexapoda</taxon>
        <taxon>Insecta</taxon>
        <taxon>Pterygota</taxon>
        <taxon>Neoptera</taxon>
        <taxon>Endopterygota</taxon>
        <taxon>Coleoptera</taxon>
        <taxon>Polyphaga</taxon>
        <taxon>Cucujiformia</taxon>
        <taxon>Tenebrionidae</taxon>
        <taxon>Zophobas</taxon>
    </lineage>
</organism>
<evidence type="ECO:0000259" key="2">
    <source>
        <dbReference type="PROSITE" id="PS50053"/>
    </source>
</evidence>
<dbReference type="CDD" id="cd17039">
    <property type="entry name" value="Ubl_ubiquitin_like"/>
    <property type="match status" value="1"/>
</dbReference>
<feature type="signal peptide" evidence="1">
    <location>
        <begin position="1"/>
        <end position="18"/>
    </location>
</feature>
<keyword evidence="1" id="KW-0732">Signal</keyword>
<reference evidence="3" key="1">
    <citation type="journal article" date="2023" name="G3 (Bethesda)">
        <title>Whole genome assemblies of Zophobas morio and Tenebrio molitor.</title>
        <authorList>
            <person name="Kaur S."/>
            <person name="Stinson S.A."/>
            <person name="diCenzo G.C."/>
        </authorList>
    </citation>
    <scope>NUCLEOTIDE SEQUENCE</scope>
    <source>
        <strain evidence="3">QUZm001</strain>
    </source>
</reference>
<dbReference type="Gene3D" id="3.10.20.90">
    <property type="entry name" value="Phosphatidylinositol 3-kinase Catalytic Subunit, Chain A, domain 1"/>
    <property type="match status" value="1"/>
</dbReference>
<feature type="chain" id="PRO_5041391701" description="Ubiquitin-like domain-containing protein" evidence="1">
    <location>
        <begin position="19"/>
        <end position="95"/>
    </location>
</feature>
<gene>
    <name evidence="3" type="ORF">Zmor_027853</name>
</gene>
<dbReference type="Proteomes" id="UP001168821">
    <property type="component" value="Unassembled WGS sequence"/>
</dbReference>
<dbReference type="InterPro" id="IPR000626">
    <property type="entry name" value="Ubiquitin-like_dom"/>
</dbReference>
<evidence type="ECO:0000256" key="1">
    <source>
        <dbReference type="SAM" id="SignalP"/>
    </source>
</evidence>
<dbReference type="AlphaFoldDB" id="A0AA38HQ04"/>
<protein>
    <recommendedName>
        <fullName evidence="2">Ubiquitin-like domain-containing protein</fullName>
    </recommendedName>
</protein>
<dbReference type="EMBL" id="JALNTZ010000009">
    <property type="protein sequence ID" value="KAJ3641341.1"/>
    <property type="molecule type" value="Genomic_DNA"/>
</dbReference>
<name>A0AA38HQ04_9CUCU</name>
<sequence length="95" mass="10851">MKLQLLFAALFIAAEVSAFSLEINYEKDDGNADNFKIDDMTSETKVKTLRQQVAVKLKENKEDTILVYKQQELQDARTLEYYKIGDGSKITAQVE</sequence>
<dbReference type="Pfam" id="PF00240">
    <property type="entry name" value="ubiquitin"/>
    <property type="match status" value="1"/>
</dbReference>
<dbReference type="InterPro" id="IPR029071">
    <property type="entry name" value="Ubiquitin-like_domsf"/>
</dbReference>
<comment type="caution">
    <text evidence="3">The sequence shown here is derived from an EMBL/GenBank/DDBJ whole genome shotgun (WGS) entry which is preliminary data.</text>
</comment>
<evidence type="ECO:0000313" key="3">
    <source>
        <dbReference type="EMBL" id="KAJ3641341.1"/>
    </source>
</evidence>
<accession>A0AA38HQ04</accession>
<proteinExistence type="predicted"/>
<dbReference type="SUPFAM" id="SSF54236">
    <property type="entry name" value="Ubiquitin-like"/>
    <property type="match status" value="1"/>
</dbReference>
<feature type="domain" description="Ubiquitin-like" evidence="2">
    <location>
        <begin position="21"/>
        <end position="95"/>
    </location>
</feature>